<dbReference type="InterPro" id="IPR032805">
    <property type="entry name" value="Wax_synthase_dom"/>
</dbReference>
<comment type="caution">
    <text evidence="10">The sequence shown here is derived from an EMBL/GenBank/DDBJ whole genome shotgun (WGS) entry which is preliminary data.</text>
</comment>
<dbReference type="AlphaFoldDB" id="A0A8H4ASC1"/>
<protein>
    <submittedName>
        <fullName evidence="10">Toxin biosynthesis protein</fullName>
    </submittedName>
</protein>
<dbReference type="GO" id="GO:0008374">
    <property type="term" value="F:O-acyltransferase activity"/>
    <property type="evidence" value="ECO:0007669"/>
    <property type="project" value="InterPro"/>
</dbReference>
<evidence type="ECO:0000256" key="4">
    <source>
        <dbReference type="ARBA" id="ARBA00022679"/>
    </source>
</evidence>
<evidence type="ECO:0000256" key="1">
    <source>
        <dbReference type="ARBA" id="ARBA00004141"/>
    </source>
</evidence>
<keyword evidence="11" id="KW-1185">Reference proteome</keyword>
<dbReference type="InterPro" id="IPR044851">
    <property type="entry name" value="Wax_synthase"/>
</dbReference>
<comment type="pathway">
    <text evidence="2">Secondary metabolite biosynthesis.</text>
</comment>
<feature type="transmembrane region" description="Helical" evidence="8">
    <location>
        <begin position="69"/>
        <end position="88"/>
    </location>
</feature>
<accession>A0A8H4ASC1</accession>
<reference evidence="10 11" key="1">
    <citation type="journal article" date="2019" name="Environ. Microbiol.">
        <title>At the nexus of three kingdoms: the genome of the mycorrhizal fungus Gigaspora margarita provides insights into plant, endobacterial and fungal interactions.</title>
        <authorList>
            <person name="Venice F."/>
            <person name="Ghignone S."/>
            <person name="Salvioli di Fossalunga A."/>
            <person name="Amselem J."/>
            <person name="Novero M."/>
            <person name="Xianan X."/>
            <person name="Sedzielewska Toro K."/>
            <person name="Morin E."/>
            <person name="Lipzen A."/>
            <person name="Grigoriev I.V."/>
            <person name="Henrissat B."/>
            <person name="Martin F.M."/>
            <person name="Bonfante P."/>
        </authorList>
    </citation>
    <scope>NUCLEOTIDE SEQUENCE [LARGE SCALE GENOMIC DNA]</scope>
    <source>
        <strain evidence="10 11">BEG34</strain>
    </source>
</reference>
<dbReference type="GO" id="GO:0006629">
    <property type="term" value="P:lipid metabolic process"/>
    <property type="evidence" value="ECO:0007669"/>
    <property type="project" value="InterPro"/>
</dbReference>
<feature type="transmembrane region" description="Helical" evidence="8">
    <location>
        <begin position="94"/>
        <end position="115"/>
    </location>
</feature>
<evidence type="ECO:0000259" key="9">
    <source>
        <dbReference type="Pfam" id="PF13813"/>
    </source>
</evidence>
<keyword evidence="7 8" id="KW-0472">Membrane</keyword>
<dbReference type="PANTHER" id="PTHR31595">
    <property type="entry name" value="LONG-CHAIN-ALCOHOL O-FATTY-ACYLTRANSFERASE 3-RELATED"/>
    <property type="match status" value="1"/>
</dbReference>
<evidence type="ECO:0000256" key="8">
    <source>
        <dbReference type="SAM" id="Phobius"/>
    </source>
</evidence>
<dbReference type="PANTHER" id="PTHR31595:SF57">
    <property type="entry name" value="OS04G0481900 PROTEIN"/>
    <property type="match status" value="1"/>
</dbReference>
<evidence type="ECO:0000256" key="5">
    <source>
        <dbReference type="ARBA" id="ARBA00022692"/>
    </source>
</evidence>
<dbReference type="Proteomes" id="UP000439903">
    <property type="component" value="Unassembled WGS sequence"/>
</dbReference>
<keyword evidence="4" id="KW-0808">Transferase</keyword>
<evidence type="ECO:0000256" key="3">
    <source>
        <dbReference type="ARBA" id="ARBA00007282"/>
    </source>
</evidence>
<dbReference type="EMBL" id="WTPW01000271">
    <property type="protein sequence ID" value="KAF0528060.1"/>
    <property type="molecule type" value="Genomic_DNA"/>
</dbReference>
<feature type="transmembrane region" description="Helical" evidence="8">
    <location>
        <begin position="228"/>
        <end position="253"/>
    </location>
</feature>
<gene>
    <name evidence="10" type="ORF">F8M41_013327</name>
</gene>
<feature type="transmembrane region" description="Helical" evidence="8">
    <location>
        <begin position="44"/>
        <end position="62"/>
    </location>
</feature>
<name>A0A8H4ASC1_GIGMA</name>
<feature type="transmembrane region" description="Helical" evidence="8">
    <location>
        <begin position="410"/>
        <end position="432"/>
    </location>
</feature>
<comment type="subcellular location">
    <subcellularLocation>
        <location evidence="1">Membrane</location>
        <topology evidence="1">Multi-pass membrane protein</topology>
    </subcellularLocation>
</comment>
<evidence type="ECO:0000256" key="2">
    <source>
        <dbReference type="ARBA" id="ARBA00005179"/>
    </source>
</evidence>
<feature type="transmembrane region" description="Helical" evidence="8">
    <location>
        <begin position="377"/>
        <end position="398"/>
    </location>
</feature>
<dbReference type="GO" id="GO:0016020">
    <property type="term" value="C:membrane"/>
    <property type="evidence" value="ECO:0007669"/>
    <property type="project" value="UniProtKB-SubCell"/>
</dbReference>
<evidence type="ECO:0000313" key="10">
    <source>
        <dbReference type="EMBL" id="KAF0528060.1"/>
    </source>
</evidence>
<comment type="similarity">
    <text evidence="3">Belongs to the wax synthase family.</text>
</comment>
<proteinExistence type="inferred from homology"/>
<evidence type="ECO:0000256" key="7">
    <source>
        <dbReference type="ARBA" id="ARBA00023136"/>
    </source>
</evidence>
<keyword evidence="6 8" id="KW-1133">Transmembrane helix</keyword>
<evidence type="ECO:0000256" key="6">
    <source>
        <dbReference type="ARBA" id="ARBA00022989"/>
    </source>
</evidence>
<dbReference type="OrthoDB" id="1077582at2759"/>
<organism evidence="10 11">
    <name type="scientific">Gigaspora margarita</name>
    <dbReference type="NCBI Taxonomy" id="4874"/>
    <lineage>
        <taxon>Eukaryota</taxon>
        <taxon>Fungi</taxon>
        <taxon>Fungi incertae sedis</taxon>
        <taxon>Mucoromycota</taxon>
        <taxon>Glomeromycotina</taxon>
        <taxon>Glomeromycetes</taxon>
        <taxon>Diversisporales</taxon>
        <taxon>Gigasporaceae</taxon>
        <taxon>Gigaspora</taxon>
    </lineage>
</organism>
<feature type="transmembrane region" description="Helical" evidence="8">
    <location>
        <begin position="346"/>
        <end position="365"/>
    </location>
</feature>
<evidence type="ECO:0000313" key="11">
    <source>
        <dbReference type="Proteomes" id="UP000439903"/>
    </source>
</evidence>
<keyword evidence="5 8" id="KW-0812">Transmembrane</keyword>
<sequence length="455" mass="54024">MFSKSFIVQSSFFIILLSLSFKYFNTNILSWKEIKDFPPVISPLAYHLTLSTIFFISISLSFNPPTTKIRFFILYTLIFLQILLPMLYNGRYNCTFQAACSIFNFVIACKLLLWLKKFHSSNTQKFEFNSFFSMLFNWRPDALEFDRSEKKYIDQVTLKNYFVNQGKRVSITILKLLVFEFILAWVETYKPIIPDRIYLLRFIDYLLKGKPFITPFYLFYHYVLAINVYIYISLIYDLFVLFFGLFLLPLLLLQSNQFSQDSVYKSSKSQYQTTQSTNSSTTRKVKEWLILLLFYTKDPMNLPFMSTSPRDFWSKRWHIVLREIFLDLGYVPVKNLFSKHKKIGKVFGTLAAFFVSGLLHEHIVYCMWGNRPGEQMFFFLFHGLLLILWEFVEGLLVGNRMNMHEVKDSLGIWLFKLVLFNTFGIFSIPSFMEPYLREDSFVCMLQVGLFHNKIR</sequence>
<dbReference type="Pfam" id="PF13813">
    <property type="entry name" value="MBOAT_2"/>
    <property type="match status" value="1"/>
</dbReference>
<feature type="domain" description="Wax synthase" evidence="9">
    <location>
        <begin position="303"/>
        <end position="380"/>
    </location>
</feature>